<dbReference type="Proteomes" id="UP000184330">
    <property type="component" value="Unassembled WGS sequence"/>
</dbReference>
<keyword evidence="8" id="KW-1185">Reference proteome</keyword>
<proteinExistence type="inferred from homology"/>
<feature type="region of interest" description="Disordered" evidence="5">
    <location>
        <begin position="238"/>
        <end position="257"/>
    </location>
</feature>
<feature type="compositionally biased region" description="Basic and acidic residues" evidence="5">
    <location>
        <begin position="72"/>
        <end position="103"/>
    </location>
</feature>
<evidence type="ECO:0000256" key="5">
    <source>
        <dbReference type="SAM" id="MobiDB-lite"/>
    </source>
</evidence>
<protein>
    <recommendedName>
        <fullName evidence="6">Pentatricopeptide repeat-containing protein-mitochondrial domain-containing protein</fullName>
    </recommendedName>
</protein>
<feature type="compositionally biased region" description="Polar residues" evidence="5">
    <location>
        <begin position="732"/>
        <end position="747"/>
    </location>
</feature>
<dbReference type="PANTHER" id="PTHR47936:SF1">
    <property type="entry name" value="PENTATRICOPEPTIDE REPEAT-CONTAINING PROTEIN GUN1, CHLOROPLASTIC"/>
    <property type="match status" value="1"/>
</dbReference>
<feature type="compositionally biased region" description="Basic and acidic residues" evidence="5">
    <location>
        <begin position="374"/>
        <end position="387"/>
    </location>
</feature>
<feature type="compositionally biased region" description="Low complexity" evidence="5">
    <location>
        <begin position="469"/>
        <end position="482"/>
    </location>
</feature>
<organism evidence="7 8">
    <name type="scientific">Phialocephala subalpina</name>
    <dbReference type="NCBI Taxonomy" id="576137"/>
    <lineage>
        <taxon>Eukaryota</taxon>
        <taxon>Fungi</taxon>
        <taxon>Dikarya</taxon>
        <taxon>Ascomycota</taxon>
        <taxon>Pezizomycotina</taxon>
        <taxon>Leotiomycetes</taxon>
        <taxon>Helotiales</taxon>
        <taxon>Mollisiaceae</taxon>
        <taxon>Phialocephala</taxon>
        <taxon>Phialocephala fortinii species complex</taxon>
    </lineage>
</organism>
<dbReference type="Pfam" id="PF13812">
    <property type="entry name" value="PPR_3"/>
    <property type="match status" value="1"/>
</dbReference>
<gene>
    <name evidence="7" type="ORF">PAC_16636</name>
</gene>
<feature type="compositionally biased region" description="Polar residues" evidence="5">
    <location>
        <begin position="803"/>
        <end position="818"/>
    </location>
</feature>
<keyword evidence="2" id="KW-0677">Repeat</keyword>
<feature type="compositionally biased region" description="Polar residues" evidence="5">
    <location>
        <begin position="440"/>
        <end position="450"/>
    </location>
</feature>
<evidence type="ECO:0000259" key="6">
    <source>
        <dbReference type="Pfam" id="PF23276"/>
    </source>
</evidence>
<feature type="compositionally biased region" description="Polar residues" evidence="5">
    <location>
        <begin position="629"/>
        <end position="645"/>
    </location>
</feature>
<dbReference type="InterPro" id="IPR011990">
    <property type="entry name" value="TPR-like_helical_dom_sf"/>
</dbReference>
<feature type="region of interest" description="Disordered" evidence="5">
    <location>
        <begin position="309"/>
        <end position="495"/>
    </location>
</feature>
<name>A0A1L7XNV9_9HELO</name>
<feature type="compositionally biased region" description="Basic residues" evidence="5">
    <location>
        <begin position="118"/>
        <end position="131"/>
    </location>
</feature>
<sequence>MSMSVTRIPIDGLWRCLCPSTDLITISSYPSSSIPAHRFGTRPRIRNGNKLVGGWRRRLHDGGGLGWPAHSAEAKEDEERHNGQGSARERLEHDGKESAERMEMGANTTPGDHGTRFGPKKPGRNQRKKIRRRKELAERLREEGEQEQENERLMRSTAGDIRLHDTRLWREEKVVRSITHNLEARGATQELSPEAAGMLWARGSVLGESLGVPIRMHFSPKGSADPYNPGWVVSRRKSVERQAEKADMSDDSPPVIPDHEIRMQRHEKDSNTGDDSLPHWRKATLSSEPVNPTPKRGFLGWIRDFFISGPDKGNEPVPTEKETKAVESQEDVEQNKVDEVGRRPVTRSEEDVRRSRIPQPTSTFSGASAIPQRRSRDIYEREAEAKRASRKLQPTETFAGKSAIPPRGGWNGVVRKVEFDDKSQSKGEAPESKKGDQRNSRTPQPTSTFLGASVIPPRRGVDAKVDAASTPSRTPQPTSTFSKKSPIPSRGGWDAFASRVKAGRTSNSPHPTTPLQKDWWNNSLASQAEGEVVNFSPGMFVAEQEGMPVSHDDSEHILQPTTFARGSSIPPRKTASAMTKDTGARARASKIYEDRLAQRASALIAGEEKARVLEDVRQPHVSPEPTLPTGLNWNTSANETDSRPNATEEDEVAGHQPGEFVERKETASPQVFSQDMRSSMTTQAVSPFSGTSIPPRNGPSLDDRGGNTQDANSMTEEAIEHKPVTSLENEEVATTPSDQKASRTPSLAPSGWGAIPTRHSWSPTPTATHDQIASAREEEVGSYQTITSVNEMDDVPSEPETLQHPSPSSPEWSTIPARQSSPPIVERLPTNFQNAPSTISFEPLASAFLGTKVAEARNLLSGQAIGHTRRPHPTYDGVPLIHLHDRLRKLTVMKGGYDQICELIPYLIQNRGEQPALIHYDALIRANADADFGSVEIVKHLLKEMKEMGIGADSGLYHGVLKVLAIHPDYLLRDQVMQEMKMKWFGLSPEGWHDYVIGLIRDRQYEVAMDRLEQMHTDAIAVQPWLYDIFMFQLCDAGELDEVFKLLQYRFDHSRHEIQPSVWYYVLDVFSQAFHYAGTKYVWQKRVQTQSLVPSDGICTAALNLAARYADPGLATSVVRILSSRLPVLQTHHYEALIAAYAGSNDNKTAFRILAIMSKANIEPDATSTRPLFLHLSQSKEYPRMAWDDLKSLSADGHQIPVAAANVVLEACTEVGRFDEAVALYKELHEIIETGPNTDTFNMLLQGAVYAGRKDLCMFLASEMAALDVKPNLITYDRLILACLPEKDYEDAFKYLEEMISVGDDKGDGGWWMRQGTAAAMVRRCAAAGDERAWEIINEMKNRGMKLGNHEKIIQDTWGQEKIDGSTGMQMPGKSLRRK</sequence>
<evidence type="ECO:0000313" key="7">
    <source>
        <dbReference type="EMBL" id="CZR66735.1"/>
    </source>
</evidence>
<dbReference type="InterPro" id="IPR002885">
    <property type="entry name" value="PPR_rpt"/>
</dbReference>
<dbReference type="OrthoDB" id="747253at2759"/>
<comment type="function">
    <text evidence="3">Regulates mitochondrial small subunit maturation by controlling 15S rRNA 5'-end processing. Localizes to the 5' precursor of the 15S rRNA in a position that is subsequently occupied by mS47 in the mature yeast mtSSU. Uses structure and sequence-specific RNA recognition, binding to a single-stranded region of the precursor and specifically recognizing bases -6 to -1. The exchange of Ccm1 for mS47 is coupled to the irreversible removal of precursor rRNA that is accompanied by conformational changes of the mitoribosomal proteins uS5m and mS26. These conformational changes signal completion of 5'-end rRNA processing through protection of the mature 5'-end of the 15S rRNA and stabilization of mS47. The removal of the 5' precursor together with the dissociation of Ccm1 may be catalyzed by the 5'-3' exoribonuclease Pet127. Involved in the specific removal of group I introns in mitochondrial encoded transcripts.</text>
</comment>
<evidence type="ECO:0000256" key="1">
    <source>
        <dbReference type="ARBA" id="ARBA00006192"/>
    </source>
</evidence>
<evidence type="ECO:0000313" key="8">
    <source>
        <dbReference type="Proteomes" id="UP000184330"/>
    </source>
</evidence>
<accession>A0A1L7XNV9</accession>
<comment type="subunit">
    <text evidence="4">Binds to mitochondrial small subunit 15S rRNA.</text>
</comment>
<feature type="compositionally biased region" description="Polar residues" evidence="5">
    <location>
        <begin position="706"/>
        <end position="715"/>
    </location>
</feature>
<dbReference type="Gene3D" id="1.25.40.10">
    <property type="entry name" value="Tetratricopeptide repeat domain"/>
    <property type="match status" value="3"/>
</dbReference>
<feature type="compositionally biased region" description="Basic and acidic residues" evidence="5">
    <location>
        <begin position="262"/>
        <end position="271"/>
    </location>
</feature>
<feature type="domain" description="Pentatricopeptide repeat-containing protein-mitochondrial" evidence="6">
    <location>
        <begin position="1096"/>
        <end position="1227"/>
    </location>
</feature>
<dbReference type="STRING" id="576137.A0A1L7XNV9"/>
<feature type="compositionally biased region" description="Basic and acidic residues" evidence="5">
    <location>
        <begin position="238"/>
        <end position="248"/>
    </location>
</feature>
<evidence type="ECO:0000256" key="2">
    <source>
        <dbReference type="ARBA" id="ARBA00022737"/>
    </source>
</evidence>
<dbReference type="PANTHER" id="PTHR47936">
    <property type="entry name" value="PPR_LONG DOMAIN-CONTAINING PROTEIN"/>
    <property type="match status" value="1"/>
</dbReference>
<feature type="region of interest" description="Disordered" evidence="5">
    <location>
        <begin position="262"/>
        <end position="292"/>
    </location>
</feature>
<feature type="region of interest" description="Disordered" evidence="5">
    <location>
        <begin position="615"/>
        <end position="771"/>
    </location>
</feature>
<dbReference type="EMBL" id="FJOG01000039">
    <property type="protein sequence ID" value="CZR66735.1"/>
    <property type="molecule type" value="Genomic_DNA"/>
</dbReference>
<evidence type="ECO:0000256" key="4">
    <source>
        <dbReference type="ARBA" id="ARBA00044511"/>
    </source>
</evidence>
<feature type="region of interest" description="Disordered" evidence="5">
    <location>
        <begin position="563"/>
        <end position="582"/>
    </location>
</feature>
<feature type="compositionally biased region" description="Basic and acidic residues" evidence="5">
    <location>
        <begin position="312"/>
        <end position="354"/>
    </location>
</feature>
<dbReference type="InterPro" id="IPR057027">
    <property type="entry name" value="TPR_mt"/>
</dbReference>
<comment type="similarity">
    <text evidence="1">Belongs to the CCM1 family.</text>
</comment>
<evidence type="ECO:0000256" key="3">
    <source>
        <dbReference type="ARBA" id="ARBA00044493"/>
    </source>
</evidence>
<dbReference type="Pfam" id="PF23276">
    <property type="entry name" value="TPR_24"/>
    <property type="match status" value="1"/>
</dbReference>
<feature type="compositionally biased region" description="Basic and acidic residues" evidence="5">
    <location>
        <begin position="415"/>
        <end position="439"/>
    </location>
</feature>
<reference evidence="7 8" key="1">
    <citation type="submission" date="2016-03" db="EMBL/GenBank/DDBJ databases">
        <authorList>
            <person name="Ploux O."/>
        </authorList>
    </citation>
    <scope>NUCLEOTIDE SEQUENCE [LARGE SCALE GENOMIC DNA]</scope>
    <source>
        <strain evidence="7 8">UAMH 11012</strain>
    </source>
</reference>
<feature type="compositionally biased region" description="Polar residues" evidence="5">
    <location>
        <begin position="759"/>
        <end position="771"/>
    </location>
</feature>
<feature type="compositionally biased region" description="Polar residues" evidence="5">
    <location>
        <begin position="667"/>
        <end position="694"/>
    </location>
</feature>
<feature type="region of interest" description="Disordered" evidence="5">
    <location>
        <begin position="792"/>
        <end position="818"/>
    </location>
</feature>
<feature type="region of interest" description="Disordered" evidence="5">
    <location>
        <begin position="61"/>
        <end position="131"/>
    </location>
</feature>